<dbReference type="OrthoDB" id="446890at2759"/>
<feature type="region of interest" description="Disordered" evidence="4">
    <location>
        <begin position="27"/>
        <end position="50"/>
    </location>
</feature>
<proteinExistence type="inferred from homology"/>
<reference evidence="7 8" key="2">
    <citation type="journal article" date="2021" name="J. Hered.">
        <title>Feather Gene Expression Elucidates the Developmental Basis of Plumage Iridescence in African Starlings.</title>
        <authorList>
            <person name="Rubenstein D.R."/>
            <person name="Corvelo A."/>
            <person name="MacManes M.D."/>
            <person name="Maia R."/>
            <person name="Narzisi G."/>
            <person name="Rousaki A."/>
            <person name="Vandenabeele P."/>
            <person name="Shawkey M.D."/>
            <person name="Solomon J."/>
        </authorList>
    </citation>
    <scope>NUCLEOTIDE SEQUENCE [LARGE SCALE GENOMIC DNA]</scope>
    <source>
        <strain evidence="7">SS15</strain>
    </source>
</reference>
<evidence type="ECO:0000256" key="2">
    <source>
        <dbReference type="ARBA" id="ARBA00022559"/>
    </source>
</evidence>
<comment type="similarity">
    <text evidence="1">Belongs to the glutathione peroxidase family.</text>
</comment>
<reference evidence="7" key="3">
    <citation type="submission" date="2022-01" db="EMBL/GenBank/DDBJ databases">
        <authorList>
            <person name="Rubenstein D.R."/>
        </authorList>
    </citation>
    <scope>NUCLEOTIDE SEQUENCE</scope>
    <source>
        <strain evidence="7">SS15</strain>
        <tissue evidence="7">Liver</tissue>
    </source>
</reference>
<name>A0A835TVH9_9PASS</name>
<dbReference type="Proteomes" id="UP000618051">
    <property type="component" value="Unassembled WGS sequence"/>
</dbReference>
<dbReference type="SUPFAM" id="SSF52833">
    <property type="entry name" value="Thioredoxin-like"/>
    <property type="match status" value="1"/>
</dbReference>
<dbReference type="Gene3D" id="3.40.30.10">
    <property type="entry name" value="Glutaredoxin"/>
    <property type="match status" value="1"/>
</dbReference>
<keyword evidence="2 6" id="KW-0575">Peroxidase</keyword>
<keyword evidence="5" id="KW-0472">Membrane</keyword>
<dbReference type="GO" id="GO:0006979">
    <property type="term" value="P:response to oxidative stress"/>
    <property type="evidence" value="ECO:0007669"/>
    <property type="project" value="InterPro"/>
</dbReference>
<keyword evidence="5" id="KW-0812">Transmembrane</keyword>
<dbReference type="PANTHER" id="PTHR11592:SF5">
    <property type="entry name" value="GLUTATHIONE PEROXIDASE 7"/>
    <property type="match status" value="1"/>
</dbReference>
<dbReference type="InterPro" id="IPR000889">
    <property type="entry name" value="Glutathione_peroxidase"/>
</dbReference>
<evidence type="ECO:0000256" key="5">
    <source>
        <dbReference type="SAM" id="Phobius"/>
    </source>
</evidence>
<keyword evidence="8" id="KW-1185">Reference proteome</keyword>
<organism evidence="6">
    <name type="scientific">Lamprotornis superbus</name>
    <dbReference type="NCBI Taxonomy" id="245042"/>
    <lineage>
        <taxon>Eukaryota</taxon>
        <taxon>Metazoa</taxon>
        <taxon>Chordata</taxon>
        <taxon>Craniata</taxon>
        <taxon>Vertebrata</taxon>
        <taxon>Euteleostomi</taxon>
        <taxon>Archelosauria</taxon>
        <taxon>Archosauria</taxon>
        <taxon>Dinosauria</taxon>
        <taxon>Saurischia</taxon>
        <taxon>Theropoda</taxon>
        <taxon>Coelurosauria</taxon>
        <taxon>Aves</taxon>
        <taxon>Neognathae</taxon>
        <taxon>Neoaves</taxon>
        <taxon>Telluraves</taxon>
        <taxon>Australaves</taxon>
        <taxon>Passeriformes</taxon>
        <taxon>Sturnidae</taxon>
        <taxon>Lamprotornis</taxon>
    </lineage>
</organism>
<gene>
    <name evidence="7" type="ORF">IHE44_0015096</name>
    <name evidence="6" type="ORF">IHE44_012567</name>
</gene>
<comment type="caution">
    <text evidence="6">The sequence shown here is derived from an EMBL/GenBank/DDBJ whole genome shotgun (WGS) entry which is preliminary data.</text>
</comment>
<evidence type="ECO:0000256" key="4">
    <source>
        <dbReference type="SAM" id="MobiDB-lite"/>
    </source>
</evidence>
<dbReference type="EMBL" id="JADDUC010000063">
    <property type="protein sequence ID" value="KAG0120421.1"/>
    <property type="molecule type" value="Genomic_DNA"/>
</dbReference>
<accession>A0A835TVH9</accession>
<dbReference type="InterPro" id="IPR036249">
    <property type="entry name" value="Thioredoxin-like_sf"/>
</dbReference>
<dbReference type="GO" id="GO:0004601">
    <property type="term" value="F:peroxidase activity"/>
    <property type="evidence" value="ECO:0007669"/>
    <property type="project" value="UniProtKB-KW"/>
</dbReference>
<sequence length="202" mass="21651">VCILRGAVPARAELRVPQKARLQQRGVCGSAAGPGPGRARRPCSMLDPEGSVEHQPASSFPKVLLIPLAMLLAIAALLLLAFSATRQKEPDFYTFKVVNIRGKLVSLEKYRGSVSAAGRGGSRPGSLTGSPCMSAGRARGRELGTPVHTRVSLVVNVANSTGEEPTWNFWKYLVDPNGKVVKAWDSTVSVDEIRPHVTELNN</sequence>
<dbReference type="PANTHER" id="PTHR11592">
    <property type="entry name" value="GLUTATHIONE PEROXIDASE"/>
    <property type="match status" value="1"/>
</dbReference>
<evidence type="ECO:0000313" key="7">
    <source>
        <dbReference type="EMBL" id="KAI1236841.1"/>
    </source>
</evidence>
<dbReference type="EMBL" id="JADDUC020000009">
    <property type="protein sequence ID" value="KAI1236841.1"/>
    <property type="molecule type" value="Genomic_DNA"/>
</dbReference>
<dbReference type="AlphaFoldDB" id="A0A835TVH9"/>
<evidence type="ECO:0000313" key="8">
    <source>
        <dbReference type="Proteomes" id="UP000618051"/>
    </source>
</evidence>
<evidence type="ECO:0000256" key="1">
    <source>
        <dbReference type="ARBA" id="ARBA00006926"/>
    </source>
</evidence>
<evidence type="ECO:0000313" key="6">
    <source>
        <dbReference type="EMBL" id="KAG0120421.1"/>
    </source>
</evidence>
<protein>
    <submittedName>
        <fullName evidence="6">Glutathione peroxidase 7</fullName>
    </submittedName>
</protein>
<evidence type="ECO:0000256" key="3">
    <source>
        <dbReference type="ARBA" id="ARBA00023002"/>
    </source>
</evidence>
<keyword evidence="5" id="KW-1133">Transmembrane helix</keyword>
<feature type="transmembrane region" description="Helical" evidence="5">
    <location>
        <begin position="63"/>
        <end position="82"/>
    </location>
</feature>
<keyword evidence="3" id="KW-0560">Oxidoreductase</keyword>
<reference evidence="6" key="1">
    <citation type="submission" date="2020-10" db="EMBL/GenBank/DDBJ databases">
        <title>Feather gene expression reveals the developmental basis of iridescence in African starlings.</title>
        <authorList>
            <person name="Rubenstein D.R."/>
        </authorList>
    </citation>
    <scope>NUCLEOTIDE SEQUENCE</scope>
    <source>
        <strain evidence="6">SS15</strain>
        <tissue evidence="6">Liver</tissue>
    </source>
</reference>
<feature type="non-terminal residue" evidence="6">
    <location>
        <position position="202"/>
    </location>
</feature>